<reference evidence="1 2" key="1">
    <citation type="submission" date="2017-08" db="EMBL/GenBank/DDBJ databases">
        <title>Infants hospitalized years apart are colonized by the same room-sourced microbial strains.</title>
        <authorList>
            <person name="Brooks B."/>
            <person name="Olm M.R."/>
            <person name="Firek B.A."/>
            <person name="Baker R."/>
            <person name="Thomas B.C."/>
            <person name="Morowitz M.J."/>
            <person name="Banfield J.F."/>
        </authorList>
    </citation>
    <scope>NUCLEOTIDE SEQUENCE [LARGE SCALE GENOMIC DNA]</scope>
    <source>
        <strain evidence="1">S2_005_002_R2_34</strain>
    </source>
</reference>
<protein>
    <recommendedName>
        <fullName evidence="3">Transposase</fullName>
    </recommendedName>
</protein>
<dbReference type="InterPro" id="IPR009057">
    <property type="entry name" value="Homeodomain-like_sf"/>
</dbReference>
<dbReference type="Pfam" id="PF01527">
    <property type="entry name" value="HTH_Tnp_1"/>
    <property type="match status" value="1"/>
</dbReference>
<dbReference type="InterPro" id="IPR002514">
    <property type="entry name" value="Transposase_8"/>
</dbReference>
<dbReference type="SUPFAM" id="SSF46689">
    <property type="entry name" value="Homeodomain-like"/>
    <property type="match status" value="1"/>
</dbReference>
<dbReference type="GO" id="GO:0006313">
    <property type="term" value="P:DNA transposition"/>
    <property type="evidence" value="ECO:0007669"/>
    <property type="project" value="InterPro"/>
</dbReference>
<sequence>MNDELQDLRRRLVVGHKADGRSVYDEQAKAELVELCMRPGASVSRLARECGVNANQVCRWLRERGHVRRPRQATSRAVSTPTAFVAVPVVSAAAPAEERLVAMVQLQARLPNGVAIELGGIDVRHVGAVIEALGRLRCSVSTKG</sequence>
<evidence type="ECO:0008006" key="3">
    <source>
        <dbReference type="Google" id="ProtNLM"/>
    </source>
</evidence>
<dbReference type="GO" id="GO:0003677">
    <property type="term" value="F:DNA binding"/>
    <property type="evidence" value="ECO:0007669"/>
    <property type="project" value="InterPro"/>
</dbReference>
<accession>A0A2W5MVF0</accession>
<comment type="caution">
    <text evidence="1">The sequence shown here is derived from an EMBL/GenBank/DDBJ whole genome shotgun (WGS) entry which is preliminary data.</text>
</comment>
<dbReference type="GO" id="GO:0004803">
    <property type="term" value="F:transposase activity"/>
    <property type="evidence" value="ECO:0007669"/>
    <property type="project" value="InterPro"/>
</dbReference>
<dbReference type="NCBIfam" id="NF047595">
    <property type="entry name" value="IS66_ISRel24_TnpA"/>
    <property type="match status" value="1"/>
</dbReference>
<dbReference type="EMBL" id="QFPW01000070">
    <property type="protein sequence ID" value="PZQ45271.1"/>
    <property type="molecule type" value="Genomic_DNA"/>
</dbReference>
<dbReference type="Proteomes" id="UP000249185">
    <property type="component" value="Unassembled WGS sequence"/>
</dbReference>
<dbReference type="AlphaFoldDB" id="A0A2W5MVF0"/>
<name>A0A2W5MVF0_RHOSU</name>
<evidence type="ECO:0000313" key="1">
    <source>
        <dbReference type="EMBL" id="PZQ45271.1"/>
    </source>
</evidence>
<evidence type="ECO:0000313" key="2">
    <source>
        <dbReference type="Proteomes" id="UP000249185"/>
    </source>
</evidence>
<proteinExistence type="predicted"/>
<organism evidence="1 2">
    <name type="scientific">Rhodovulum sulfidophilum</name>
    <name type="common">Rhodobacter sulfidophilus</name>
    <dbReference type="NCBI Taxonomy" id="35806"/>
    <lineage>
        <taxon>Bacteria</taxon>
        <taxon>Pseudomonadati</taxon>
        <taxon>Pseudomonadota</taxon>
        <taxon>Alphaproteobacteria</taxon>
        <taxon>Rhodobacterales</taxon>
        <taxon>Paracoccaceae</taxon>
        <taxon>Rhodovulum</taxon>
    </lineage>
</organism>
<gene>
    <name evidence="1" type="ORF">DI556_22990</name>
</gene>